<evidence type="ECO:0000313" key="1">
    <source>
        <dbReference type="EMBL" id="VVP89733.1"/>
    </source>
</evidence>
<protein>
    <submittedName>
        <fullName evidence="1">Antitoxin HicB</fullName>
    </submittedName>
</protein>
<reference evidence="1 2" key="1">
    <citation type="submission" date="2019-09" db="EMBL/GenBank/DDBJ databases">
        <authorList>
            <person name="Chandra G."/>
            <person name="Truman W A."/>
        </authorList>
    </citation>
    <scope>NUCLEOTIDE SEQUENCE [LARGE SCALE GENOMIC DNA]</scope>
    <source>
        <strain evidence="1">PS918</strain>
    </source>
</reference>
<accession>A0A5E7T239</accession>
<dbReference type="AlphaFoldDB" id="A0A5E7T239"/>
<organism evidence="1 2">
    <name type="scientific">Pseudomonas fluorescens</name>
    <dbReference type="NCBI Taxonomy" id="294"/>
    <lineage>
        <taxon>Bacteria</taxon>
        <taxon>Pseudomonadati</taxon>
        <taxon>Pseudomonadota</taxon>
        <taxon>Gammaproteobacteria</taxon>
        <taxon>Pseudomonadales</taxon>
        <taxon>Pseudomonadaceae</taxon>
        <taxon>Pseudomonas</taxon>
    </lineage>
</organism>
<proteinExistence type="predicted"/>
<dbReference type="EMBL" id="CABVIY010000004">
    <property type="protein sequence ID" value="VVP89733.1"/>
    <property type="molecule type" value="Genomic_DNA"/>
</dbReference>
<sequence length="141" mass="15071">MFDYPVTVHTEDTPGVALTCDTIPEFNAAGDDLAEALTEAGLLMPAALSIYVDQRRAIPHAPAPAEGQPVVRLSALTVAKIELWNTMMEKGLRKADLCRLLSVSQSQGDRLVDFMHGTKLEALEAALAALGKRLTVSVEAA</sequence>
<name>A0A5E7T239_PSEFL</name>
<evidence type="ECO:0000313" key="2">
    <source>
        <dbReference type="Proteomes" id="UP000326611"/>
    </source>
</evidence>
<dbReference type="Proteomes" id="UP000326611">
    <property type="component" value="Unassembled WGS sequence"/>
</dbReference>
<dbReference type="RefSeq" id="WP_150771154.1">
    <property type="nucleotide sequence ID" value="NZ_CABVIY010000004.1"/>
</dbReference>
<dbReference type="OrthoDB" id="5772151at2"/>
<gene>
    <name evidence="1" type="primary">hicB</name>
    <name evidence="1" type="ORF">PS918_03115</name>
</gene>